<reference evidence="4 5" key="1">
    <citation type="submission" date="2017-12" db="EMBL/GenBank/DDBJ databases">
        <authorList>
            <person name="Hurst M.R.H."/>
        </authorList>
    </citation>
    <scope>NUCLEOTIDE SEQUENCE [LARGE SCALE GENOMIC DNA]</scope>
    <source>
        <strain evidence="4 5">BM15</strain>
    </source>
</reference>
<organism evidence="4 5">
    <name type="scientific">Paracoccus tegillarcae</name>
    <dbReference type="NCBI Taxonomy" id="1529068"/>
    <lineage>
        <taxon>Bacteria</taxon>
        <taxon>Pseudomonadati</taxon>
        <taxon>Pseudomonadota</taxon>
        <taxon>Alphaproteobacteria</taxon>
        <taxon>Rhodobacterales</taxon>
        <taxon>Paracoccaceae</taxon>
        <taxon>Paracoccus</taxon>
    </lineage>
</organism>
<dbReference type="SUPFAM" id="SSF52172">
    <property type="entry name" value="CheY-like"/>
    <property type="match status" value="1"/>
</dbReference>
<proteinExistence type="predicted"/>
<dbReference type="KEGG" id="paro:CUV01_02090"/>
<name>A0A2K9F7H0_9RHOB</name>
<protein>
    <submittedName>
        <fullName evidence="4">Two-component system response regulator</fullName>
    </submittedName>
</protein>
<dbReference type="PANTHER" id="PTHR44591">
    <property type="entry name" value="STRESS RESPONSE REGULATOR PROTEIN 1"/>
    <property type="match status" value="1"/>
</dbReference>
<dbReference type="Gene3D" id="3.40.50.2300">
    <property type="match status" value="1"/>
</dbReference>
<dbReference type="SMART" id="SM00448">
    <property type="entry name" value="REC"/>
    <property type="match status" value="1"/>
</dbReference>
<keyword evidence="1 2" id="KW-0597">Phosphoprotein</keyword>
<accession>A0A2K9F7H0</accession>
<evidence type="ECO:0000313" key="4">
    <source>
        <dbReference type="EMBL" id="AUH35151.1"/>
    </source>
</evidence>
<feature type="domain" description="Response regulatory" evidence="3">
    <location>
        <begin position="1"/>
        <end position="110"/>
    </location>
</feature>
<dbReference type="AlphaFoldDB" id="A0A2K9F7H0"/>
<dbReference type="Proteomes" id="UP000233742">
    <property type="component" value="Chromosome"/>
</dbReference>
<dbReference type="InterPro" id="IPR001789">
    <property type="entry name" value="Sig_transdc_resp-reg_receiver"/>
</dbReference>
<dbReference type="PANTHER" id="PTHR44591:SF23">
    <property type="entry name" value="CHEY SUBFAMILY"/>
    <property type="match status" value="1"/>
</dbReference>
<dbReference type="GO" id="GO:0000160">
    <property type="term" value="P:phosphorelay signal transduction system"/>
    <property type="evidence" value="ECO:0007669"/>
    <property type="project" value="InterPro"/>
</dbReference>
<evidence type="ECO:0000256" key="1">
    <source>
        <dbReference type="ARBA" id="ARBA00022553"/>
    </source>
</evidence>
<dbReference type="InterPro" id="IPR050595">
    <property type="entry name" value="Bact_response_regulator"/>
</dbReference>
<dbReference type="EMBL" id="CP025408">
    <property type="protein sequence ID" value="AUH35151.1"/>
    <property type="molecule type" value="Genomic_DNA"/>
</dbReference>
<sequence length="111" mass="12140">MIEDEPNIAEAVCFILVRDGWRVATVSDGAEAMRSLRERMPRLVVLDVMLPNRSGDEILTELRADGDAALAATPVLLLTAQGRPATELADAILAKPFANDDLRALVRRMIN</sequence>
<dbReference type="InterPro" id="IPR011006">
    <property type="entry name" value="CheY-like_superfamily"/>
</dbReference>
<dbReference type="OrthoDB" id="9801602at2"/>
<evidence type="ECO:0000259" key="3">
    <source>
        <dbReference type="PROSITE" id="PS50110"/>
    </source>
</evidence>
<dbReference type="Pfam" id="PF00072">
    <property type="entry name" value="Response_reg"/>
    <property type="match status" value="1"/>
</dbReference>
<gene>
    <name evidence="4" type="ORF">CUV01_02090</name>
</gene>
<evidence type="ECO:0000256" key="2">
    <source>
        <dbReference type="PROSITE-ProRule" id="PRU00169"/>
    </source>
</evidence>
<keyword evidence="5" id="KW-1185">Reference proteome</keyword>
<evidence type="ECO:0000313" key="5">
    <source>
        <dbReference type="Proteomes" id="UP000233742"/>
    </source>
</evidence>
<feature type="modified residue" description="4-aspartylphosphate" evidence="2">
    <location>
        <position position="47"/>
    </location>
</feature>
<dbReference type="PROSITE" id="PS50110">
    <property type="entry name" value="RESPONSE_REGULATORY"/>
    <property type="match status" value="1"/>
</dbReference>